<keyword evidence="1" id="KW-1133">Transmembrane helix</keyword>
<organism evidence="2 3">
    <name type="scientific">Enterococcus saccharolyticus subsp. saccharolyticus ATCC 43076</name>
    <dbReference type="NCBI Taxonomy" id="1139996"/>
    <lineage>
        <taxon>Bacteria</taxon>
        <taxon>Bacillati</taxon>
        <taxon>Bacillota</taxon>
        <taxon>Bacilli</taxon>
        <taxon>Lactobacillales</taxon>
        <taxon>Enterococcaceae</taxon>
        <taxon>Enterococcus</taxon>
    </lineage>
</organism>
<name>S0JMR6_9ENTE</name>
<dbReference type="EMBL" id="AHYT01000004">
    <property type="protein sequence ID" value="EOT29163.1"/>
    <property type="molecule type" value="Genomic_DNA"/>
</dbReference>
<comment type="caution">
    <text evidence="2">The sequence shown here is derived from an EMBL/GenBank/DDBJ whole genome shotgun (WGS) entry which is preliminary data.</text>
</comment>
<feature type="transmembrane region" description="Helical" evidence="1">
    <location>
        <begin position="73"/>
        <end position="94"/>
    </location>
</feature>
<dbReference type="HOGENOM" id="CLU_069956_1_1_9"/>
<feature type="transmembrane region" description="Helical" evidence="1">
    <location>
        <begin position="43"/>
        <end position="67"/>
    </location>
</feature>
<feature type="transmembrane region" description="Helical" evidence="1">
    <location>
        <begin position="14"/>
        <end position="31"/>
    </location>
</feature>
<accession>S0JMR6</accession>
<evidence type="ECO:0000313" key="2">
    <source>
        <dbReference type="EMBL" id="EOT29163.1"/>
    </source>
</evidence>
<feature type="transmembrane region" description="Helical" evidence="1">
    <location>
        <begin position="106"/>
        <end position="125"/>
    </location>
</feature>
<dbReference type="PROSITE" id="PS51257">
    <property type="entry name" value="PROKAR_LIPOPROTEIN"/>
    <property type="match status" value="1"/>
</dbReference>
<evidence type="ECO:0008006" key="4">
    <source>
        <dbReference type="Google" id="ProtNLM"/>
    </source>
</evidence>
<feature type="transmembrane region" description="Helical" evidence="1">
    <location>
        <begin position="137"/>
        <end position="164"/>
    </location>
</feature>
<evidence type="ECO:0000313" key="3">
    <source>
        <dbReference type="Proteomes" id="UP000014136"/>
    </source>
</evidence>
<keyword evidence="1" id="KW-0472">Membrane</keyword>
<proteinExistence type="predicted"/>
<dbReference type="RefSeq" id="WP_016174913.1">
    <property type="nucleotide sequence ID" value="NZ_KE136389.1"/>
</dbReference>
<protein>
    <recommendedName>
        <fullName evidence="4">ECF transporter S component</fullName>
    </recommendedName>
</protein>
<keyword evidence="3" id="KW-1185">Reference proteome</keyword>
<evidence type="ECO:0000256" key="1">
    <source>
        <dbReference type="SAM" id="Phobius"/>
    </source>
</evidence>
<dbReference type="eggNOG" id="COG4720">
    <property type="taxonomic scope" value="Bacteria"/>
</dbReference>
<dbReference type="OrthoDB" id="5198189at2"/>
<gene>
    <name evidence="2" type="ORF">OMQ_01115</name>
</gene>
<dbReference type="PATRIC" id="fig|1139996.3.peg.1099"/>
<keyword evidence="1" id="KW-0812">Transmembrane</keyword>
<dbReference type="Proteomes" id="UP000014136">
    <property type="component" value="Unassembled WGS sequence"/>
</dbReference>
<reference evidence="2 3" key="1">
    <citation type="submission" date="2013-03" db="EMBL/GenBank/DDBJ databases">
        <title>The Genome Sequence of Enterococcus saccharolyticus ATCC_43076 (Illumina only assembly).</title>
        <authorList>
            <consortium name="The Broad Institute Genomics Platform"/>
            <consortium name="The Broad Institute Genome Sequencing Center for Infectious Disease"/>
            <person name="Earl A."/>
            <person name="Russ C."/>
            <person name="Gilmore M."/>
            <person name="Surin D."/>
            <person name="Walker B."/>
            <person name="Young S."/>
            <person name="Zeng Q."/>
            <person name="Gargeya S."/>
            <person name="Fitzgerald M."/>
            <person name="Haas B."/>
            <person name="Abouelleil A."/>
            <person name="Allen A.W."/>
            <person name="Alvarado L."/>
            <person name="Arachchi H.M."/>
            <person name="Berlin A.M."/>
            <person name="Chapman S.B."/>
            <person name="Gainer-Dewar J."/>
            <person name="Goldberg J."/>
            <person name="Griggs A."/>
            <person name="Gujja S."/>
            <person name="Hansen M."/>
            <person name="Howarth C."/>
            <person name="Imamovic A."/>
            <person name="Ireland A."/>
            <person name="Larimer J."/>
            <person name="McCowan C."/>
            <person name="Murphy C."/>
            <person name="Pearson M."/>
            <person name="Poon T.W."/>
            <person name="Priest M."/>
            <person name="Roberts A."/>
            <person name="Saif S."/>
            <person name="Shea T."/>
            <person name="Sisk P."/>
            <person name="Sykes S."/>
            <person name="Wortman J."/>
            <person name="Nusbaum C."/>
            <person name="Birren B."/>
        </authorList>
    </citation>
    <scope>NUCLEOTIDE SEQUENCE [LARGE SCALE GENOMIC DNA]</scope>
    <source>
        <strain evidence="2 3">ATCC 43076</strain>
    </source>
</reference>
<dbReference type="AlphaFoldDB" id="S0JMR6"/>
<sequence>MKKEQEPFFSTYEIAYLAMTVAACVVGRTLFQFIPNIQPMTAIFLILTYQLGVTRGLIVNVLALIITNMYMGMGIWTVSQILSFSVVILCMGVLCRWEMFRQHRSLQVAFSVVAGFLYGFVIAGIDVQLYGMPQFWPYYLAGLYFDFLHGVGNGIFYLLLAPVFQKLFAQLKRRLD</sequence>
<dbReference type="Gene3D" id="1.10.1760.20">
    <property type="match status" value="1"/>
</dbReference>